<protein>
    <submittedName>
        <fullName evidence="1">Uncharacterized protein</fullName>
    </submittedName>
</protein>
<sequence length="80" mass="9131">MTLFSGHMIEPRAVTIYIEMRHDLSFVRSYTSVNLEDDSEATIITLNTGNVLVRTLNWKHPVKGLGNDLITVLKWCNVKL</sequence>
<dbReference type="Proteomes" id="UP000054272">
    <property type="component" value="Unassembled WGS sequence"/>
</dbReference>
<evidence type="ECO:0000313" key="1">
    <source>
        <dbReference type="EMBL" id="KIR79041.1"/>
    </source>
</evidence>
<dbReference type="EMBL" id="KN848694">
    <property type="protein sequence ID" value="KIR79041.1"/>
    <property type="molecule type" value="Genomic_DNA"/>
</dbReference>
<evidence type="ECO:0000313" key="2">
    <source>
        <dbReference type="Proteomes" id="UP000054272"/>
    </source>
</evidence>
<gene>
    <name evidence="1" type="ORF">I306_03934</name>
</gene>
<name>A0ABR5BTT8_9TREE</name>
<reference evidence="1 2" key="1">
    <citation type="submission" date="2015-01" db="EMBL/GenBank/DDBJ databases">
        <title>The Genome Sequence of Cryptococcus gattii EJB2.</title>
        <authorList>
            <consortium name="The Broad Institute Genomics Platform"/>
            <person name="Cuomo C."/>
            <person name="Litvintseva A."/>
            <person name="Chen Y."/>
            <person name="Heitman J."/>
            <person name="Sun S."/>
            <person name="Springer D."/>
            <person name="Dromer F."/>
            <person name="Young S."/>
            <person name="Zeng Q."/>
            <person name="Gargeya S."/>
            <person name="Abouelleil A."/>
            <person name="Alvarado L."/>
            <person name="Chapman S.B."/>
            <person name="Gainer-Dewar J."/>
            <person name="Goldberg J."/>
            <person name="Griggs A."/>
            <person name="Gujja S."/>
            <person name="Hansen M."/>
            <person name="Howarth C."/>
            <person name="Imamovic A."/>
            <person name="Larimer J."/>
            <person name="Murphy C."/>
            <person name="Naylor J."/>
            <person name="Pearson M."/>
            <person name="Priest M."/>
            <person name="Roberts A."/>
            <person name="Saif S."/>
            <person name="Shea T."/>
            <person name="Sykes S."/>
            <person name="Wortman J."/>
            <person name="Nusbaum C."/>
            <person name="Birren B."/>
        </authorList>
    </citation>
    <scope>NUCLEOTIDE SEQUENCE [LARGE SCALE GENOMIC DNA]</scope>
    <source>
        <strain evidence="1 2">EJB2</strain>
    </source>
</reference>
<proteinExistence type="predicted"/>
<accession>A0ABR5BTT8</accession>
<keyword evidence="2" id="KW-1185">Reference proteome</keyword>
<organism evidence="1 2">
    <name type="scientific">Cryptococcus gattii EJB2</name>
    <dbReference type="NCBI Taxonomy" id="1296103"/>
    <lineage>
        <taxon>Eukaryota</taxon>
        <taxon>Fungi</taxon>
        <taxon>Dikarya</taxon>
        <taxon>Basidiomycota</taxon>
        <taxon>Agaricomycotina</taxon>
        <taxon>Tremellomycetes</taxon>
        <taxon>Tremellales</taxon>
        <taxon>Cryptococcaceae</taxon>
        <taxon>Cryptococcus</taxon>
        <taxon>Cryptococcus gattii species complex</taxon>
    </lineage>
</organism>